<accession>A0A7X0MUK7</accession>
<dbReference type="SUPFAM" id="SSF50249">
    <property type="entry name" value="Nucleic acid-binding proteins"/>
    <property type="match status" value="1"/>
</dbReference>
<sequence>MVGQSINGHGPWAEYQQRLNAGQFCIQQGGNGDYFFYPRVNVPAQGGTDWQWVEASGRASIYSLSRIPQRPERGGDYYVAIVELAEGPRLMSQLRLNLDAQPQIGDSVLAIIEQKEDADALLVFQHGEVA</sequence>
<evidence type="ECO:0000259" key="1">
    <source>
        <dbReference type="Pfam" id="PF01796"/>
    </source>
</evidence>
<dbReference type="EMBL" id="JACHHT010000001">
    <property type="protein sequence ID" value="MBB6520741.1"/>
    <property type="molecule type" value="Genomic_DNA"/>
</dbReference>
<reference evidence="2 3" key="1">
    <citation type="submission" date="2020-08" db="EMBL/GenBank/DDBJ databases">
        <title>Genomic Encyclopedia of Type Strains, Phase IV (KMG-IV): sequencing the most valuable type-strain genomes for metagenomic binning, comparative biology and taxonomic classification.</title>
        <authorList>
            <person name="Goeker M."/>
        </authorList>
    </citation>
    <scope>NUCLEOTIDE SEQUENCE [LARGE SCALE GENOMIC DNA]</scope>
    <source>
        <strain evidence="2 3">DSM 22368</strain>
    </source>
</reference>
<dbReference type="AlphaFoldDB" id="A0A7X0MUK7"/>
<evidence type="ECO:0000313" key="2">
    <source>
        <dbReference type="EMBL" id="MBB6520741.1"/>
    </source>
</evidence>
<dbReference type="InParanoid" id="A0A7X0MUK7"/>
<organism evidence="2 3">
    <name type="scientific">Pseudoteredinibacter isoporae</name>
    <dbReference type="NCBI Taxonomy" id="570281"/>
    <lineage>
        <taxon>Bacteria</taxon>
        <taxon>Pseudomonadati</taxon>
        <taxon>Pseudomonadota</taxon>
        <taxon>Gammaproteobacteria</taxon>
        <taxon>Cellvibrionales</taxon>
        <taxon>Cellvibrionaceae</taxon>
        <taxon>Pseudoteredinibacter</taxon>
    </lineage>
</organism>
<dbReference type="InterPro" id="IPR012340">
    <property type="entry name" value="NA-bd_OB-fold"/>
</dbReference>
<dbReference type="InterPro" id="IPR052513">
    <property type="entry name" value="Thioester_dehydratase-like"/>
</dbReference>
<dbReference type="Pfam" id="PF01796">
    <property type="entry name" value="OB_ChsH2_C"/>
    <property type="match status" value="1"/>
</dbReference>
<feature type="domain" description="ChsH2 C-terminal OB-fold" evidence="1">
    <location>
        <begin position="52"/>
        <end position="108"/>
    </location>
</feature>
<proteinExistence type="predicted"/>
<dbReference type="RefSeq" id="WP_166850355.1">
    <property type="nucleotide sequence ID" value="NZ_JAAONY010000001.1"/>
</dbReference>
<evidence type="ECO:0000313" key="3">
    <source>
        <dbReference type="Proteomes" id="UP000528457"/>
    </source>
</evidence>
<dbReference type="PANTHER" id="PTHR34075">
    <property type="entry name" value="BLR3430 PROTEIN"/>
    <property type="match status" value="1"/>
</dbReference>
<name>A0A7X0MUK7_9GAMM</name>
<comment type="caution">
    <text evidence="2">The sequence shown here is derived from an EMBL/GenBank/DDBJ whole genome shotgun (WGS) entry which is preliminary data.</text>
</comment>
<gene>
    <name evidence="2" type="ORF">HNR48_001019</name>
</gene>
<keyword evidence="3" id="KW-1185">Reference proteome</keyword>
<dbReference type="Proteomes" id="UP000528457">
    <property type="component" value="Unassembled WGS sequence"/>
</dbReference>
<dbReference type="InterPro" id="IPR002878">
    <property type="entry name" value="ChsH2_C"/>
</dbReference>
<dbReference type="PANTHER" id="PTHR34075:SF5">
    <property type="entry name" value="BLR3430 PROTEIN"/>
    <property type="match status" value="1"/>
</dbReference>
<protein>
    <recommendedName>
        <fullName evidence="1">ChsH2 C-terminal OB-fold domain-containing protein</fullName>
    </recommendedName>
</protein>